<accession>A0A9P6DV53</accession>
<name>A0A9P6DV53_9AGAM</name>
<gene>
    <name evidence="1" type="ORF">BS47DRAFT_1341383</name>
</gene>
<evidence type="ECO:0000313" key="1">
    <source>
        <dbReference type="EMBL" id="KAF9516051.1"/>
    </source>
</evidence>
<protein>
    <submittedName>
        <fullName evidence="1">Uncharacterized protein</fullName>
    </submittedName>
</protein>
<dbReference type="EMBL" id="MU128944">
    <property type="protein sequence ID" value="KAF9516051.1"/>
    <property type="molecule type" value="Genomic_DNA"/>
</dbReference>
<keyword evidence="2" id="KW-1185">Reference proteome</keyword>
<dbReference type="Proteomes" id="UP000886523">
    <property type="component" value="Unassembled WGS sequence"/>
</dbReference>
<evidence type="ECO:0000313" key="2">
    <source>
        <dbReference type="Proteomes" id="UP000886523"/>
    </source>
</evidence>
<reference evidence="1" key="1">
    <citation type="journal article" date="2020" name="Nat. Commun.">
        <title>Large-scale genome sequencing of mycorrhizal fungi provides insights into the early evolution of symbiotic traits.</title>
        <authorList>
            <person name="Miyauchi S."/>
            <person name="Kiss E."/>
            <person name="Kuo A."/>
            <person name="Drula E."/>
            <person name="Kohler A."/>
            <person name="Sanchez-Garcia M."/>
            <person name="Morin E."/>
            <person name="Andreopoulos B."/>
            <person name="Barry K.W."/>
            <person name="Bonito G."/>
            <person name="Buee M."/>
            <person name="Carver A."/>
            <person name="Chen C."/>
            <person name="Cichocki N."/>
            <person name="Clum A."/>
            <person name="Culley D."/>
            <person name="Crous P.W."/>
            <person name="Fauchery L."/>
            <person name="Girlanda M."/>
            <person name="Hayes R.D."/>
            <person name="Keri Z."/>
            <person name="LaButti K."/>
            <person name="Lipzen A."/>
            <person name="Lombard V."/>
            <person name="Magnuson J."/>
            <person name="Maillard F."/>
            <person name="Murat C."/>
            <person name="Nolan M."/>
            <person name="Ohm R.A."/>
            <person name="Pangilinan J."/>
            <person name="Pereira M.F."/>
            <person name="Perotto S."/>
            <person name="Peter M."/>
            <person name="Pfister S."/>
            <person name="Riley R."/>
            <person name="Sitrit Y."/>
            <person name="Stielow J.B."/>
            <person name="Szollosi G."/>
            <person name="Zifcakova L."/>
            <person name="Stursova M."/>
            <person name="Spatafora J.W."/>
            <person name="Tedersoo L."/>
            <person name="Vaario L.M."/>
            <person name="Yamada A."/>
            <person name="Yan M."/>
            <person name="Wang P."/>
            <person name="Xu J."/>
            <person name="Bruns T."/>
            <person name="Baldrian P."/>
            <person name="Vilgalys R."/>
            <person name="Dunand C."/>
            <person name="Henrissat B."/>
            <person name="Grigoriev I.V."/>
            <person name="Hibbett D."/>
            <person name="Nagy L.G."/>
            <person name="Martin F.M."/>
        </authorList>
    </citation>
    <scope>NUCLEOTIDE SEQUENCE</scope>
    <source>
        <strain evidence="1">UP504</strain>
    </source>
</reference>
<organism evidence="1 2">
    <name type="scientific">Hydnum rufescens UP504</name>
    <dbReference type="NCBI Taxonomy" id="1448309"/>
    <lineage>
        <taxon>Eukaryota</taxon>
        <taxon>Fungi</taxon>
        <taxon>Dikarya</taxon>
        <taxon>Basidiomycota</taxon>
        <taxon>Agaricomycotina</taxon>
        <taxon>Agaricomycetes</taxon>
        <taxon>Cantharellales</taxon>
        <taxon>Hydnaceae</taxon>
        <taxon>Hydnum</taxon>
    </lineage>
</organism>
<comment type="caution">
    <text evidence="1">The sequence shown here is derived from an EMBL/GenBank/DDBJ whole genome shotgun (WGS) entry which is preliminary data.</text>
</comment>
<dbReference type="AlphaFoldDB" id="A0A9P6DV53"/>
<proteinExistence type="predicted"/>
<sequence length="86" mass="9308">MRDIVELQSVSAYNGYLKPKNVLINSSGQATPIDFLPMGTSDAFVAPEVPVSCSMLLRRKSASNAKMVGRVSGIEIVEKCLDSDPY</sequence>